<dbReference type="eggNOG" id="ENOG502S83I">
    <property type="taxonomic scope" value="Eukaryota"/>
</dbReference>
<feature type="compositionally biased region" description="Polar residues" evidence="19">
    <location>
        <begin position="134"/>
        <end position="147"/>
    </location>
</feature>
<dbReference type="GO" id="GO:0045202">
    <property type="term" value="C:synapse"/>
    <property type="evidence" value="ECO:0007669"/>
    <property type="project" value="UniProtKB-SubCell"/>
</dbReference>
<dbReference type="PRINTS" id="PR01091">
    <property type="entry name" value="OREXINPP"/>
</dbReference>
<dbReference type="Proteomes" id="UP000001646">
    <property type="component" value="Chromosome 6"/>
</dbReference>
<dbReference type="GeneTree" id="ENSGT00390000014272"/>
<dbReference type="GO" id="GO:0042755">
    <property type="term" value="P:eating behavior"/>
    <property type="evidence" value="ECO:0000318"/>
    <property type="project" value="GO_Central"/>
</dbReference>
<dbReference type="GeneID" id="100555806"/>
<keyword evidence="4" id="KW-0027">Amidation</keyword>
<evidence type="ECO:0000256" key="2">
    <source>
        <dbReference type="ARBA" id="ARBA00004541"/>
    </source>
</evidence>
<proteinExistence type="inferred from homology"/>
<dbReference type="GO" id="GO:0048471">
    <property type="term" value="C:perinuclear region of cytoplasm"/>
    <property type="evidence" value="ECO:0000318"/>
    <property type="project" value="GO_Central"/>
</dbReference>
<gene>
    <name evidence="21" type="primary">HCRT</name>
</gene>
<keyword evidence="10" id="KW-0968">Cytoplasmic vesicle</keyword>
<evidence type="ECO:0000256" key="17">
    <source>
        <dbReference type="ARBA" id="ARBA00045659"/>
    </source>
</evidence>
<evidence type="ECO:0000256" key="16">
    <source>
        <dbReference type="ARBA" id="ARBA00034371"/>
    </source>
</evidence>
<evidence type="ECO:0000313" key="21">
    <source>
        <dbReference type="Ensembl" id="ENSACAP00000017679.3"/>
    </source>
</evidence>
<reference evidence="21" key="3">
    <citation type="submission" date="2025-09" db="UniProtKB">
        <authorList>
            <consortium name="Ensembl"/>
        </authorList>
    </citation>
    <scope>IDENTIFICATION</scope>
</reference>
<keyword evidence="20" id="KW-0732">Signal</keyword>
<dbReference type="Bgee" id="ENSACAG00000017956">
    <property type="expression patterns" value="Expressed in brain"/>
</dbReference>
<comment type="function">
    <text evidence="17">Binds to orexin receptors HCRTR1/OX1R and HCRTR2/OX2R with a high affinity. Stimulates food intake. Modulates pituitary luteinizing hormone secretion in an ovarian steroid-dependent manner.</text>
</comment>
<dbReference type="Pfam" id="PF02072">
    <property type="entry name" value="Orexin"/>
    <property type="match status" value="1"/>
</dbReference>
<feature type="region of interest" description="Disordered" evidence="19">
    <location>
        <begin position="121"/>
        <end position="147"/>
    </location>
</feature>
<dbReference type="GO" id="GO:0007218">
    <property type="term" value="P:neuropeptide signaling pathway"/>
    <property type="evidence" value="ECO:0007669"/>
    <property type="project" value="UniProtKB-KW"/>
</dbReference>
<dbReference type="GO" id="GO:0031772">
    <property type="term" value="F:type 2 orexin receptor binding"/>
    <property type="evidence" value="ECO:0000318"/>
    <property type="project" value="GO_Central"/>
</dbReference>
<dbReference type="HOGENOM" id="CLU_149027_1_0_1"/>
<sequence length="147" mass="15800">MESHNIKVPRASFLLLLFCSLAMGKQAVPDCCRQKSCPCNIFDLLHGTGNHANGILTLGKRGSATATKTFQSRLYRLFHSSDNQAAGILTMGKRAGQPAAEPMEDAPSGTRLESVVPYDAESAPGCLAPPEKNFQPSPKTGTFETLY</sequence>
<dbReference type="GO" id="GO:0120162">
    <property type="term" value="P:positive regulation of cold-induced thermogenesis"/>
    <property type="evidence" value="ECO:0007669"/>
    <property type="project" value="Ensembl"/>
</dbReference>
<dbReference type="AlphaFoldDB" id="G1KUK9"/>
<dbReference type="CTD" id="3060"/>
<organism evidence="21 22">
    <name type="scientific">Anolis carolinensis</name>
    <name type="common">Green anole</name>
    <name type="synonym">American chameleon</name>
    <dbReference type="NCBI Taxonomy" id="28377"/>
    <lineage>
        <taxon>Eukaryota</taxon>
        <taxon>Metazoa</taxon>
        <taxon>Chordata</taxon>
        <taxon>Craniata</taxon>
        <taxon>Vertebrata</taxon>
        <taxon>Euteleostomi</taxon>
        <taxon>Lepidosauria</taxon>
        <taxon>Squamata</taxon>
        <taxon>Bifurcata</taxon>
        <taxon>Unidentata</taxon>
        <taxon>Episquamata</taxon>
        <taxon>Toxicofera</taxon>
        <taxon>Iguania</taxon>
        <taxon>Dactyloidae</taxon>
        <taxon>Anolis</taxon>
    </lineage>
</organism>
<keyword evidence="22" id="KW-1185">Reference proteome</keyword>
<evidence type="ECO:0000256" key="8">
    <source>
        <dbReference type="ARBA" id="ARBA00023283"/>
    </source>
</evidence>
<name>G1KUK9_ANOCA</name>
<evidence type="ECO:0000256" key="5">
    <source>
        <dbReference type="ARBA" id="ARBA00022824"/>
    </source>
</evidence>
<dbReference type="Ensembl" id="ENSACAT00000018027.4">
    <property type="protein sequence ID" value="ENSACAP00000017679.3"/>
    <property type="gene ID" value="ENSACAG00000017956.4"/>
</dbReference>
<keyword evidence="7" id="KW-1015">Disulfide bond</keyword>
<dbReference type="InParanoid" id="G1KUK9"/>
<keyword evidence="5" id="KW-0256">Endoplasmic reticulum</keyword>
<reference evidence="21 22" key="1">
    <citation type="submission" date="2009-12" db="EMBL/GenBank/DDBJ databases">
        <title>The Genome Sequence of Anolis carolinensis (Green Anole Lizard).</title>
        <authorList>
            <consortium name="The Genome Sequencing Platform"/>
            <person name="Di Palma F."/>
            <person name="Alfoldi J."/>
            <person name="Heiman D."/>
            <person name="Young S."/>
            <person name="Grabherr M."/>
            <person name="Johnson J."/>
            <person name="Lander E.S."/>
            <person name="Lindblad-Toh K."/>
        </authorList>
    </citation>
    <scope>NUCLEOTIDE SEQUENCE [LARGE SCALE GENOMIC DNA]</scope>
    <source>
        <strain evidence="21 22">JBL SC #1</strain>
    </source>
</reference>
<evidence type="ECO:0000256" key="12">
    <source>
        <dbReference type="ARBA" id="ARBA00034336"/>
    </source>
</evidence>
<dbReference type="STRING" id="28377.ENSACAP00000017679"/>
<evidence type="ECO:0000256" key="15">
    <source>
        <dbReference type="ARBA" id="ARBA00034367"/>
    </source>
</evidence>
<dbReference type="InterPro" id="IPR001704">
    <property type="entry name" value="Orexin"/>
</dbReference>
<dbReference type="GO" id="GO:0031771">
    <property type="term" value="F:type 1 orexin receptor binding"/>
    <property type="evidence" value="ECO:0000318"/>
    <property type="project" value="GO_Central"/>
</dbReference>
<evidence type="ECO:0000256" key="3">
    <source>
        <dbReference type="ARBA" id="ARBA00009198"/>
    </source>
</evidence>
<evidence type="ECO:0000256" key="10">
    <source>
        <dbReference type="ARBA" id="ARBA00023329"/>
    </source>
</evidence>
<comment type="subcellular location">
    <subcellularLocation>
        <location evidence="2">Cytoplasmic vesicle</location>
    </subcellularLocation>
    <subcellularLocation>
        <location evidence="1">Rough endoplasmic reticulum</location>
    </subcellularLocation>
    <subcellularLocation>
        <location evidence="11">Synapse</location>
    </subcellularLocation>
</comment>
<dbReference type="KEGG" id="acs:100555806"/>
<accession>G1KUK9</accession>
<comment type="function">
    <text evidence="18">Binds to orexin receptor HCRTR2/OX2R only. Stimulates food intake. Modulates pituitary luteinizing hormone secretion in an ovarian steroid-dependent manner.</text>
</comment>
<evidence type="ECO:0000256" key="4">
    <source>
        <dbReference type="ARBA" id="ARBA00022815"/>
    </source>
</evidence>
<reference evidence="21" key="2">
    <citation type="submission" date="2025-08" db="UniProtKB">
        <authorList>
            <consortium name="Ensembl"/>
        </authorList>
    </citation>
    <scope>IDENTIFICATION</scope>
</reference>
<dbReference type="GO" id="GO:0042594">
    <property type="term" value="P:response to starvation"/>
    <property type="evidence" value="ECO:0000318"/>
    <property type="project" value="GO_Central"/>
</dbReference>
<comment type="similarity">
    <text evidence="3">Belongs to the orexin family.</text>
</comment>
<evidence type="ECO:0000256" key="7">
    <source>
        <dbReference type="ARBA" id="ARBA00023157"/>
    </source>
</evidence>
<evidence type="ECO:0000256" key="1">
    <source>
        <dbReference type="ARBA" id="ARBA00004427"/>
    </source>
</evidence>
<evidence type="ECO:0000256" key="19">
    <source>
        <dbReference type="SAM" id="MobiDB-lite"/>
    </source>
</evidence>
<dbReference type="OrthoDB" id="9379045at2759"/>
<keyword evidence="6" id="KW-0770">Synapse</keyword>
<evidence type="ECO:0000256" key="6">
    <source>
        <dbReference type="ARBA" id="ARBA00023018"/>
    </source>
</evidence>
<keyword evidence="9" id="KW-0527">Neuropeptide</keyword>
<protein>
    <recommendedName>
        <fullName evidence="12">Hypocretin neuropeptide precursor</fullName>
    </recommendedName>
    <alternativeName>
        <fullName evidence="16">Hypocretin</fullName>
    </alternativeName>
    <alternativeName>
        <fullName evidence="13">Orexin precursor</fullName>
    </alternativeName>
    <alternativeName>
        <fullName evidence="15">Prepro-orexin</fullName>
    </alternativeName>
    <alternativeName>
        <fullName evidence="14">Preprohypocretin</fullName>
    </alternativeName>
</protein>
<evidence type="ECO:0000256" key="13">
    <source>
        <dbReference type="ARBA" id="ARBA00034351"/>
    </source>
</evidence>
<dbReference type="PANTHER" id="PTHR15173:SF2">
    <property type="entry name" value="HYPOCRETIN NEUROPEPTIDE PRECURSOR"/>
    <property type="match status" value="1"/>
</dbReference>
<dbReference type="GO" id="GO:0031410">
    <property type="term" value="C:cytoplasmic vesicle"/>
    <property type="evidence" value="ECO:0007669"/>
    <property type="project" value="UniProtKB-SubCell"/>
</dbReference>
<dbReference type="GO" id="GO:0046928">
    <property type="term" value="P:regulation of neurotransmitter secretion"/>
    <property type="evidence" value="ECO:0000318"/>
    <property type="project" value="GO_Central"/>
</dbReference>
<evidence type="ECO:0000256" key="20">
    <source>
        <dbReference type="SAM" id="SignalP"/>
    </source>
</evidence>
<evidence type="ECO:0000256" key="11">
    <source>
        <dbReference type="ARBA" id="ARBA00034103"/>
    </source>
</evidence>
<dbReference type="PANTHER" id="PTHR15173">
    <property type="entry name" value="OREXIN"/>
    <property type="match status" value="1"/>
</dbReference>
<evidence type="ECO:0000256" key="14">
    <source>
        <dbReference type="ARBA" id="ARBA00034354"/>
    </source>
</evidence>
<feature type="chain" id="PRO_5003413646" description="Hypocretin neuropeptide precursor" evidence="20">
    <location>
        <begin position="28"/>
        <end position="147"/>
    </location>
</feature>
<dbReference type="GO" id="GO:0051971">
    <property type="term" value="P:positive regulation of transmission of nerve impulse"/>
    <property type="evidence" value="ECO:0000318"/>
    <property type="project" value="GO_Central"/>
</dbReference>
<dbReference type="GO" id="GO:0005791">
    <property type="term" value="C:rough endoplasmic reticulum"/>
    <property type="evidence" value="ECO:0007669"/>
    <property type="project" value="UniProtKB-SubCell"/>
</dbReference>
<dbReference type="GO" id="GO:0005184">
    <property type="term" value="F:neuropeptide hormone activity"/>
    <property type="evidence" value="ECO:0000318"/>
    <property type="project" value="GO_Central"/>
</dbReference>
<evidence type="ECO:0000313" key="22">
    <source>
        <dbReference type="Proteomes" id="UP000001646"/>
    </source>
</evidence>
<dbReference type="GO" id="GO:0030431">
    <property type="term" value="P:sleep"/>
    <property type="evidence" value="ECO:0000318"/>
    <property type="project" value="GO_Central"/>
</dbReference>
<feature type="signal peptide" evidence="20">
    <location>
        <begin position="1"/>
        <end position="27"/>
    </location>
</feature>
<evidence type="ECO:0000256" key="18">
    <source>
        <dbReference type="ARBA" id="ARBA00046224"/>
    </source>
</evidence>
<keyword evidence="8" id="KW-0873">Pyrrolidone carboxylic acid</keyword>
<evidence type="ECO:0000256" key="9">
    <source>
        <dbReference type="ARBA" id="ARBA00023320"/>
    </source>
</evidence>
<dbReference type="GO" id="GO:0001659">
    <property type="term" value="P:temperature homeostasis"/>
    <property type="evidence" value="ECO:0000318"/>
    <property type="project" value="GO_Central"/>
</dbReference>